<dbReference type="RefSeq" id="WP_013575542.1">
    <property type="nucleotide sequence ID" value="NC_015061.1"/>
</dbReference>
<dbReference type="InterPro" id="IPR009700">
    <property type="entry name" value="DUF1283"/>
</dbReference>
<dbReference type="EMBL" id="CP002505">
    <property type="protein sequence ID" value="ADW73841.1"/>
    <property type="molecule type" value="Genomic_DNA"/>
</dbReference>
<evidence type="ECO:0000313" key="3">
    <source>
        <dbReference type="EMBL" id="ADW73841.1"/>
    </source>
</evidence>
<comment type="similarity">
    <text evidence="2">Belongs to the UPF0482 family.</text>
</comment>
<reference evidence="4" key="1">
    <citation type="submission" date="2011-01" db="EMBL/GenBank/DDBJ databases">
        <title>Complete sequence of chromosome of Rahnella sp. Y9602.</title>
        <authorList>
            <consortium name="US DOE Joint Genome Institute"/>
            <person name="Lucas S."/>
            <person name="Copeland A."/>
            <person name="Lapidus A."/>
            <person name="Cheng J.-F."/>
            <person name="Goodwin L."/>
            <person name="Pitluck S."/>
            <person name="Lu M."/>
            <person name="Detter J.C."/>
            <person name="Han C."/>
            <person name="Tapia R."/>
            <person name="Land M."/>
            <person name="Hauser L."/>
            <person name="Kyrpides N."/>
            <person name="Ivanova N."/>
            <person name="Ovchinnikova G."/>
            <person name="Pagani I."/>
            <person name="Sobecky P.A."/>
            <person name="Martinez R.J."/>
            <person name="Woyke T."/>
        </authorList>
    </citation>
    <scope>NUCLEOTIDE SEQUENCE [LARGE SCALE GENOMIC DNA]</scope>
    <source>
        <strain evidence="4">Y9602</strain>
    </source>
</reference>
<dbReference type="NCBIfam" id="NF010180">
    <property type="entry name" value="PRK13659.1"/>
    <property type="match status" value="1"/>
</dbReference>
<dbReference type="KEGG" id="rah:Rahaq_2231"/>
<sequence length="122" mass="13782" precursor="true">MNTTFKSRLTRSILPVALLVITASWQAPALAATNCAGGTCVFGGTGNDAMTNEEARQSKQQWNETQRLRAMKNQRNEKDFSKYDNSIDLRDKCQASQNINAYWEPNTERCLDRRNGRQLLAP</sequence>
<gene>
    <name evidence="3" type="ordered locus">Rahaq_2231</name>
</gene>
<dbReference type="AlphaFoldDB" id="A0A0H3F9B9"/>
<dbReference type="Pfam" id="PF06932">
    <property type="entry name" value="DUF1283"/>
    <property type="match status" value="1"/>
</dbReference>
<feature type="chain" id="PRO_5008988821" description="UPF0482 protein Rahaq_2231" evidence="2">
    <location>
        <begin position="32"/>
        <end position="122"/>
    </location>
</feature>
<reference evidence="3 4" key="2">
    <citation type="journal article" date="2012" name="J. Bacteriol.">
        <title>Complete Genome Sequence of Rahnella sp. Strain Y9602, a Gammaproteobacterium Isolate from Metal- and Radionuclide-Contaminated Soil.</title>
        <authorList>
            <person name="Martinez R.J."/>
            <person name="Bruce D."/>
            <person name="Detter C."/>
            <person name="Goodwin L.A."/>
            <person name="Han J."/>
            <person name="Han C.S."/>
            <person name="Held B."/>
            <person name="Land M.L."/>
            <person name="Mikhailova N."/>
            <person name="Nolan M."/>
            <person name="Pennacchio L."/>
            <person name="Pitluck S."/>
            <person name="Tapia R."/>
            <person name="Woyke T."/>
            <person name="Sobecky P.A."/>
        </authorList>
    </citation>
    <scope>NUCLEOTIDE SEQUENCE [LARGE SCALE GENOMIC DNA]</scope>
    <source>
        <strain evidence="3 4">Y9602</strain>
    </source>
</reference>
<feature type="signal peptide" evidence="2">
    <location>
        <begin position="1"/>
        <end position="31"/>
    </location>
</feature>
<dbReference type="HAMAP" id="MF_01581">
    <property type="entry name" value="UPF0482"/>
    <property type="match status" value="1"/>
</dbReference>
<keyword evidence="1 2" id="KW-0732">Signal</keyword>
<dbReference type="eggNOG" id="ENOG5032SRB">
    <property type="taxonomic scope" value="Bacteria"/>
</dbReference>
<proteinExistence type="inferred from homology"/>
<name>A0A0H3F9B9_RAHSY</name>
<organism evidence="3 4">
    <name type="scientific">Rahnella sp. (strain Y9602)</name>
    <dbReference type="NCBI Taxonomy" id="2703885"/>
    <lineage>
        <taxon>Bacteria</taxon>
        <taxon>Pseudomonadati</taxon>
        <taxon>Pseudomonadota</taxon>
        <taxon>Gammaproteobacteria</taxon>
        <taxon>Enterobacterales</taxon>
        <taxon>Yersiniaceae</taxon>
        <taxon>Rahnella</taxon>
    </lineage>
</organism>
<evidence type="ECO:0000256" key="2">
    <source>
        <dbReference type="HAMAP-Rule" id="MF_01581"/>
    </source>
</evidence>
<dbReference type="HOGENOM" id="CLU_167574_0_0_6"/>
<evidence type="ECO:0000313" key="4">
    <source>
        <dbReference type="Proteomes" id="UP000007257"/>
    </source>
</evidence>
<dbReference type="Proteomes" id="UP000007257">
    <property type="component" value="Chromosome"/>
</dbReference>
<protein>
    <recommendedName>
        <fullName evidence="2">UPF0482 protein Rahaq_2231</fullName>
    </recommendedName>
</protein>
<dbReference type="OrthoDB" id="6455281at2"/>
<accession>A0A0H3F9B9</accession>
<evidence type="ECO:0000256" key="1">
    <source>
        <dbReference type="ARBA" id="ARBA00022729"/>
    </source>
</evidence>